<feature type="compositionally biased region" description="Basic and acidic residues" evidence="27">
    <location>
        <begin position="708"/>
        <end position="723"/>
    </location>
</feature>
<dbReference type="Proteomes" id="UP000539920">
    <property type="component" value="Unassembled WGS sequence"/>
</dbReference>
<evidence type="ECO:0000256" key="24">
    <source>
        <dbReference type="ARBA" id="ARBA00079067"/>
    </source>
</evidence>
<evidence type="ECO:0000313" key="32">
    <source>
        <dbReference type="Proteomes" id="UP000539920"/>
    </source>
</evidence>
<dbReference type="AlphaFoldDB" id="A0A7L0YVK5"/>
<evidence type="ECO:0000256" key="22">
    <source>
        <dbReference type="ARBA" id="ARBA00063699"/>
    </source>
</evidence>
<dbReference type="PROSITE" id="PS51192">
    <property type="entry name" value="HELICASE_ATP_BIND_1"/>
    <property type="match status" value="1"/>
</dbReference>
<comment type="similarity">
    <text evidence="3">Belongs to the SNF2/RAD54 helicase family.</text>
</comment>
<evidence type="ECO:0000256" key="13">
    <source>
        <dbReference type="ARBA" id="ARBA00022806"/>
    </source>
</evidence>
<dbReference type="PANTHER" id="PTHR45626:SF50">
    <property type="entry name" value="TRANSCRIPTION TERMINATION FACTOR 2"/>
    <property type="match status" value="1"/>
</dbReference>
<dbReference type="FunFam" id="3.40.50.10810:FF:000043">
    <property type="entry name" value="Transcription termination factor 2"/>
    <property type="match status" value="1"/>
</dbReference>
<dbReference type="GO" id="GO:0006281">
    <property type="term" value="P:DNA repair"/>
    <property type="evidence" value="ECO:0007669"/>
    <property type="project" value="TreeGrafter"/>
</dbReference>
<dbReference type="Pfam" id="PF00176">
    <property type="entry name" value="SNF2-rel_dom"/>
    <property type="match status" value="1"/>
</dbReference>
<dbReference type="SMART" id="SM00490">
    <property type="entry name" value="HELICc"/>
    <property type="match status" value="1"/>
</dbReference>
<dbReference type="EMBL" id="VXBC01009851">
    <property type="protein sequence ID" value="NXM19869.1"/>
    <property type="molecule type" value="Genomic_DNA"/>
</dbReference>
<dbReference type="GO" id="GO:0005737">
    <property type="term" value="C:cytoplasm"/>
    <property type="evidence" value="ECO:0007669"/>
    <property type="project" value="UniProtKB-SubCell"/>
</dbReference>
<feature type="region of interest" description="Disordered" evidence="27">
    <location>
        <begin position="453"/>
        <end position="516"/>
    </location>
</feature>
<dbReference type="GO" id="GO:0008270">
    <property type="term" value="F:zinc ion binding"/>
    <property type="evidence" value="ECO:0007669"/>
    <property type="project" value="UniProtKB-KW"/>
</dbReference>
<evidence type="ECO:0000256" key="11">
    <source>
        <dbReference type="ARBA" id="ARBA00022771"/>
    </source>
</evidence>
<dbReference type="GO" id="GO:0016787">
    <property type="term" value="F:hydrolase activity"/>
    <property type="evidence" value="ECO:0007669"/>
    <property type="project" value="UniProtKB-KW"/>
</dbReference>
<keyword evidence="17" id="KW-0238">DNA-binding</keyword>
<evidence type="ECO:0000256" key="4">
    <source>
        <dbReference type="ARBA" id="ARBA00022472"/>
    </source>
</evidence>
<evidence type="ECO:0000259" key="30">
    <source>
        <dbReference type="PROSITE" id="PS51999"/>
    </source>
</evidence>
<name>A0A7L0YVK5_9PASE</name>
<evidence type="ECO:0000256" key="9">
    <source>
        <dbReference type="ARBA" id="ARBA00022728"/>
    </source>
</evidence>
<evidence type="ECO:0000256" key="23">
    <source>
        <dbReference type="ARBA" id="ARBA00070113"/>
    </source>
</evidence>
<feature type="region of interest" description="Disordered" evidence="27">
    <location>
        <begin position="103"/>
        <end position="159"/>
    </location>
</feature>
<evidence type="ECO:0000256" key="6">
    <source>
        <dbReference type="ARBA" id="ARBA00022553"/>
    </source>
</evidence>
<dbReference type="Gene3D" id="3.40.50.300">
    <property type="entry name" value="P-loop containing nucleotide triphosphate hydrolases"/>
    <property type="match status" value="1"/>
</dbReference>
<evidence type="ECO:0000259" key="29">
    <source>
        <dbReference type="PROSITE" id="PS51194"/>
    </source>
</evidence>
<dbReference type="InterPro" id="IPR014001">
    <property type="entry name" value="Helicase_ATP-bd"/>
</dbReference>
<feature type="compositionally biased region" description="Low complexity" evidence="27">
    <location>
        <begin position="307"/>
        <end position="322"/>
    </location>
</feature>
<keyword evidence="13" id="KW-0347">Helicase</keyword>
<dbReference type="GO" id="GO:0005524">
    <property type="term" value="F:ATP binding"/>
    <property type="evidence" value="ECO:0007669"/>
    <property type="project" value="UniProtKB-KW"/>
</dbReference>
<evidence type="ECO:0000256" key="2">
    <source>
        <dbReference type="ARBA" id="ARBA00004496"/>
    </source>
</evidence>
<comment type="caution">
    <text evidence="31">The sequence shown here is derived from an EMBL/GenBank/DDBJ whole genome shotgun (WGS) entry which is preliminary data.</text>
</comment>
<dbReference type="GO" id="GO:0006397">
    <property type="term" value="P:mRNA processing"/>
    <property type="evidence" value="ECO:0007669"/>
    <property type="project" value="UniProtKB-KW"/>
</dbReference>
<dbReference type="PROSITE" id="PS51999">
    <property type="entry name" value="ZF_GRF"/>
    <property type="match status" value="1"/>
</dbReference>
<evidence type="ECO:0000313" key="31">
    <source>
        <dbReference type="EMBL" id="NXM19869.1"/>
    </source>
</evidence>
<keyword evidence="32" id="KW-1185">Reference proteome</keyword>
<dbReference type="GO" id="GO:0003677">
    <property type="term" value="F:DNA binding"/>
    <property type="evidence" value="ECO:0007669"/>
    <property type="project" value="UniProtKB-KW"/>
</dbReference>
<dbReference type="PROSITE" id="PS00690">
    <property type="entry name" value="DEAH_ATP_HELICASE"/>
    <property type="match status" value="1"/>
</dbReference>
<dbReference type="GO" id="GO:0006353">
    <property type="term" value="P:DNA-templated transcription termination"/>
    <property type="evidence" value="ECO:0007669"/>
    <property type="project" value="UniProtKB-KW"/>
</dbReference>
<dbReference type="InterPro" id="IPR050628">
    <property type="entry name" value="SNF2_RAD54_helicase_TF"/>
</dbReference>
<sequence>MEAVLCSEHGSLCFLKTGVRDGPNKGKSFYVCGTQGPAACGFVLPAPVPASHCLIHEGCVVELQVLVQQPDRDEYQLFYRCLKSKLNGKKWCGSVPWQDPKATKVSKPLESQPRTAPFFNPTGQRNPFKVLDKNCAPSSWKQMEQRNGEESKAKGAKAESESVLVSCKEKKLTSDSSIETVPLEELKNKKQSSTRSKSDPELQETTVSESKLCLSETRKGKNTLSEEEKYGGSGRESKKPSDCVDKEPDTRSELFPLSLGKQSTSTKPPGEEQLGERSLKSCSDKETREKDCTGQKNGEMTPVSKEGAPSPAGAQSASQCAALRGGAEVELPKAQLGPRLPEPPGEASGSDSDEEPFVCSSSGKSKPEKSVEIPSGKSGKSVQGAPLPGAAASHHMEGPQDPKVLHNHLLVQLKQKKSTLATVNVQMLPDKGQRLLKQVQDLEAALSALNISTADTSEKGQDSTSSSCHEESLSNPVGRPGGTKLITPLPLQDPTAKASAGSHSHPSAAATLGSSGQSFGMSVGVQNLYGGRMTADRIRAVHSATFEAINHLHKSLESCPTEETAAEDPSGLKVPLLQHQKQALAWLLWRESQRPCGGILADDMGLGKTLTMIALILAQKQLKTEKRKETLEIWLSKNDFTVIPSHGTLVICPASLIHHWKKEIERRVAFGKLRVYLYHGANRDKHAEVLSGYDVVVTTYSLLSKEVPTTKEEGEVPAQDHDVGSGSSPCSPLLRVAWARIILDEAHNIKNPRVQTSIAVCKLRASARWAVTGTPIQNNLLDMYSLLRFLRVSPFDEYKVWKYQVDNNTRKGGERLSLLTRSLLLQRTKDQLDSAGKPLVPLPQRSTQLHQLKLTAEEQSVYNVLFARSRSTLQSYLKRQEQKNEDREYDGGNPFEKVAQEFGVTQKEFPAGSQSASQVSSTVHVLSMLLRLRQCCCHLSLLKVALDQVNLNSEGLALSIEEQLGALTLSELQTSDSKSTVYLNGTAFQTDIFDITRESTKIAQLLAELKTIQSHPEPQKSVVVSQWTSMLKVVAVHLQRLGLKYATVDGSVNPKQRMDVVEEFNNNPKGPQVMLVSLLAGGVGLNLTGGNHLFLLDMHWNPALEDQACDRIYRVGQKKDVVIHRFVCEGTVEEKILQLQKRKKGLAQQVLSGKGETFSKLTLADLKILFGI</sequence>
<comment type="function">
    <text evidence="21">DsDNA-dependent ATPase which acts as a transcription termination factor by coupling ATP hydrolysis with removal of RNA polymerase II from the DNA template. May contribute to mitotic transcription repression. May also be involved in pre-mRNA splicing.</text>
</comment>
<dbReference type="GO" id="GO:0005681">
    <property type="term" value="C:spliceosomal complex"/>
    <property type="evidence" value="ECO:0007669"/>
    <property type="project" value="UniProtKB-KW"/>
</dbReference>
<feature type="compositionally biased region" description="Basic and acidic residues" evidence="27">
    <location>
        <begin position="274"/>
        <end position="293"/>
    </location>
</feature>
<keyword evidence="11 26" id="KW-0863">Zinc-finger</keyword>
<feature type="compositionally biased region" description="Low complexity" evidence="27">
    <location>
        <begin position="496"/>
        <end position="510"/>
    </location>
</feature>
<dbReference type="InterPro" id="IPR000330">
    <property type="entry name" value="SNF2_N"/>
</dbReference>
<dbReference type="InterPro" id="IPR010666">
    <property type="entry name" value="Znf_GRF"/>
</dbReference>
<evidence type="ECO:0000256" key="10">
    <source>
        <dbReference type="ARBA" id="ARBA00022741"/>
    </source>
</evidence>
<evidence type="ECO:0000256" key="5">
    <source>
        <dbReference type="ARBA" id="ARBA00022490"/>
    </source>
</evidence>
<evidence type="ECO:0000256" key="18">
    <source>
        <dbReference type="ARBA" id="ARBA00023163"/>
    </source>
</evidence>
<feature type="compositionally biased region" description="Basic and acidic residues" evidence="27">
    <location>
        <begin position="216"/>
        <end position="252"/>
    </location>
</feature>
<dbReference type="InterPro" id="IPR038718">
    <property type="entry name" value="SNF2-like_sf"/>
</dbReference>
<keyword evidence="16" id="KW-0805">Transcription regulation</keyword>
<dbReference type="SUPFAM" id="SSF52540">
    <property type="entry name" value="P-loop containing nucleoside triphosphate hydrolases"/>
    <property type="match status" value="2"/>
</dbReference>
<evidence type="ECO:0000256" key="1">
    <source>
        <dbReference type="ARBA" id="ARBA00004123"/>
    </source>
</evidence>
<evidence type="ECO:0000256" key="19">
    <source>
        <dbReference type="ARBA" id="ARBA00023187"/>
    </source>
</evidence>
<keyword evidence="20" id="KW-0539">Nucleus</keyword>
<comment type="subcellular location">
    <subcellularLocation>
        <location evidence="2">Cytoplasm</location>
    </subcellularLocation>
    <subcellularLocation>
        <location evidence="1">Nucleus</location>
    </subcellularLocation>
</comment>
<evidence type="ECO:0000259" key="28">
    <source>
        <dbReference type="PROSITE" id="PS51192"/>
    </source>
</evidence>
<proteinExistence type="inferred from homology"/>
<evidence type="ECO:0000256" key="7">
    <source>
        <dbReference type="ARBA" id="ARBA00022664"/>
    </source>
</evidence>
<keyword evidence="19" id="KW-0508">mRNA splicing</keyword>
<feature type="domain" description="Helicase ATP-binding" evidence="28">
    <location>
        <begin position="589"/>
        <end position="793"/>
    </location>
</feature>
<dbReference type="GO" id="GO:0008094">
    <property type="term" value="F:ATP-dependent activity, acting on DNA"/>
    <property type="evidence" value="ECO:0007669"/>
    <property type="project" value="UniProtKB-ARBA"/>
</dbReference>
<evidence type="ECO:0000256" key="15">
    <source>
        <dbReference type="ARBA" id="ARBA00022840"/>
    </source>
</evidence>
<protein>
    <recommendedName>
        <fullName evidence="23">Transcription termination factor 2</fullName>
    </recommendedName>
    <alternativeName>
        <fullName evidence="25">RNA polymerase II termination factor</fullName>
    </alternativeName>
    <alternativeName>
        <fullName evidence="24">Transcription release factor 2</fullName>
    </alternativeName>
</protein>
<feature type="non-terminal residue" evidence="31">
    <location>
        <position position="1"/>
    </location>
</feature>
<dbReference type="InterPro" id="IPR002464">
    <property type="entry name" value="DNA/RNA_helicase_DEAH_CS"/>
</dbReference>
<dbReference type="CDD" id="cd18072">
    <property type="entry name" value="DEXHc_TTF2"/>
    <property type="match status" value="1"/>
</dbReference>
<keyword evidence="8" id="KW-0479">Metal-binding</keyword>
<feature type="compositionally biased region" description="Basic and acidic residues" evidence="27">
    <location>
        <begin position="143"/>
        <end position="159"/>
    </location>
</feature>
<dbReference type="Pfam" id="PF06839">
    <property type="entry name" value="Zn_ribbon_GRF"/>
    <property type="match status" value="1"/>
</dbReference>
<evidence type="ECO:0000256" key="16">
    <source>
        <dbReference type="ARBA" id="ARBA00023015"/>
    </source>
</evidence>
<keyword evidence="10" id="KW-0547">Nucleotide-binding</keyword>
<keyword evidence="5" id="KW-0963">Cytoplasm</keyword>
<feature type="non-terminal residue" evidence="31">
    <location>
        <position position="1172"/>
    </location>
</feature>
<keyword evidence="14" id="KW-0862">Zinc</keyword>
<organism evidence="31 32">
    <name type="scientific">Ploceus nigricollis</name>
    <dbReference type="NCBI Taxonomy" id="441696"/>
    <lineage>
        <taxon>Eukaryota</taxon>
        <taxon>Metazoa</taxon>
        <taxon>Chordata</taxon>
        <taxon>Craniata</taxon>
        <taxon>Vertebrata</taxon>
        <taxon>Euteleostomi</taxon>
        <taxon>Archelosauria</taxon>
        <taxon>Archosauria</taxon>
        <taxon>Dinosauria</taxon>
        <taxon>Saurischia</taxon>
        <taxon>Theropoda</taxon>
        <taxon>Coelurosauria</taxon>
        <taxon>Aves</taxon>
        <taxon>Neognathae</taxon>
        <taxon>Neoaves</taxon>
        <taxon>Telluraves</taxon>
        <taxon>Australaves</taxon>
        <taxon>Passeriformes</taxon>
        <taxon>Passeroidea</taxon>
        <taxon>Ploceidae</taxon>
        <taxon>Ploceinae</taxon>
        <taxon>Ploceus</taxon>
    </lineage>
</organism>
<keyword evidence="7" id="KW-0507">mRNA processing</keyword>
<keyword evidence="12" id="KW-0378">Hydrolase</keyword>
<evidence type="ECO:0000256" key="12">
    <source>
        <dbReference type="ARBA" id="ARBA00022801"/>
    </source>
</evidence>
<keyword evidence="4" id="KW-0806">Transcription termination</keyword>
<dbReference type="InterPro" id="IPR049730">
    <property type="entry name" value="SNF2/RAD54-like_C"/>
</dbReference>
<reference evidence="31 32" key="1">
    <citation type="submission" date="2019-09" db="EMBL/GenBank/DDBJ databases">
        <title>Bird 10,000 Genomes (B10K) Project - Family phase.</title>
        <authorList>
            <person name="Zhang G."/>
        </authorList>
    </citation>
    <scope>NUCLEOTIDE SEQUENCE [LARGE SCALE GENOMIC DNA]</scope>
    <source>
        <strain evidence="31">B10K-DU-001-79</strain>
        <tissue evidence="31">Muscle</tissue>
    </source>
</reference>
<comment type="subunit">
    <text evidence="22">Interacts with CDC5L. Part of the spliceosome.</text>
</comment>
<evidence type="ECO:0000256" key="8">
    <source>
        <dbReference type="ARBA" id="ARBA00022723"/>
    </source>
</evidence>
<dbReference type="PROSITE" id="PS51194">
    <property type="entry name" value="HELICASE_CTER"/>
    <property type="match status" value="1"/>
</dbReference>
<dbReference type="PANTHER" id="PTHR45626">
    <property type="entry name" value="TRANSCRIPTION TERMINATION FACTOR 2-RELATED"/>
    <property type="match status" value="1"/>
</dbReference>
<dbReference type="CDD" id="cd18793">
    <property type="entry name" value="SF2_C_SNF"/>
    <property type="match status" value="1"/>
</dbReference>
<keyword evidence="9" id="KW-0747">Spliceosome</keyword>
<dbReference type="FunFam" id="3.40.50.300:FF:001502">
    <property type="entry name" value="Transcription termination factor 2"/>
    <property type="match status" value="1"/>
</dbReference>
<evidence type="ECO:0000256" key="26">
    <source>
        <dbReference type="PROSITE-ProRule" id="PRU01343"/>
    </source>
</evidence>
<feature type="domain" description="Helicase C-terminal" evidence="29">
    <location>
        <begin position="1001"/>
        <end position="1167"/>
    </location>
</feature>
<evidence type="ECO:0000256" key="3">
    <source>
        <dbReference type="ARBA" id="ARBA00007025"/>
    </source>
</evidence>
<dbReference type="InterPro" id="IPR001650">
    <property type="entry name" value="Helicase_C-like"/>
</dbReference>
<feature type="region of interest" description="Disordered" evidence="27">
    <location>
        <begin position="708"/>
        <end position="727"/>
    </location>
</feature>
<evidence type="ECO:0000256" key="21">
    <source>
        <dbReference type="ARBA" id="ARBA00055750"/>
    </source>
</evidence>
<accession>A0A7L0YVK5</accession>
<dbReference type="InterPro" id="IPR027417">
    <property type="entry name" value="P-loop_NTPase"/>
</dbReference>
<dbReference type="Pfam" id="PF00271">
    <property type="entry name" value="Helicase_C"/>
    <property type="match status" value="1"/>
</dbReference>
<dbReference type="GO" id="GO:0008380">
    <property type="term" value="P:RNA splicing"/>
    <property type="evidence" value="ECO:0007669"/>
    <property type="project" value="UniProtKB-KW"/>
</dbReference>
<evidence type="ECO:0000256" key="14">
    <source>
        <dbReference type="ARBA" id="ARBA00022833"/>
    </source>
</evidence>
<evidence type="ECO:0000256" key="20">
    <source>
        <dbReference type="ARBA" id="ARBA00023242"/>
    </source>
</evidence>
<dbReference type="SMART" id="SM00487">
    <property type="entry name" value="DEXDc"/>
    <property type="match status" value="1"/>
</dbReference>
<feature type="region of interest" description="Disordered" evidence="27">
    <location>
        <begin position="183"/>
        <end position="400"/>
    </location>
</feature>
<dbReference type="GO" id="GO:0004386">
    <property type="term" value="F:helicase activity"/>
    <property type="evidence" value="ECO:0007669"/>
    <property type="project" value="UniProtKB-KW"/>
</dbReference>
<feature type="domain" description="GRF-type" evidence="30">
    <location>
        <begin position="6"/>
        <end position="49"/>
    </location>
</feature>
<keyword evidence="18" id="KW-0804">Transcription</keyword>
<gene>
    <name evidence="31" type="primary">Ttf2</name>
    <name evidence="31" type="ORF">PLONIG_R04079</name>
</gene>
<evidence type="ECO:0000256" key="25">
    <source>
        <dbReference type="ARBA" id="ARBA00082628"/>
    </source>
</evidence>
<evidence type="ECO:0000256" key="17">
    <source>
        <dbReference type="ARBA" id="ARBA00023125"/>
    </source>
</evidence>
<evidence type="ECO:0000256" key="27">
    <source>
        <dbReference type="SAM" id="MobiDB-lite"/>
    </source>
</evidence>
<keyword evidence="6" id="KW-0597">Phosphoprotein</keyword>
<dbReference type="Gene3D" id="3.40.50.10810">
    <property type="entry name" value="Tandem AAA-ATPase domain"/>
    <property type="match status" value="1"/>
</dbReference>
<keyword evidence="15" id="KW-0067">ATP-binding</keyword>